<dbReference type="InterPro" id="IPR038076">
    <property type="entry name" value="MgtE_N_sf"/>
</dbReference>
<name>A0A1V4HCB2_9BACL</name>
<feature type="domain" description="CBS" evidence="2">
    <location>
        <begin position="143"/>
        <end position="206"/>
    </location>
</feature>
<dbReference type="SMART" id="SM00924">
    <property type="entry name" value="MgtE_N"/>
    <property type="match status" value="1"/>
</dbReference>
<evidence type="ECO:0000313" key="4">
    <source>
        <dbReference type="Proteomes" id="UP000190626"/>
    </source>
</evidence>
<dbReference type="InterPro" id="IPR046342">
    <property type="entry name" value="CBS_dom_sf"/>
</dbReference>
<dbReference type="Pfam" id="PF00571">
    <property type="entry name" value="CBS"/>
    <property type="match status" value="2"/>
</dbReference>
<evidence type="ECO:0000259" key="2">
    <source>
        <dbReference type="PROSITE" id="PS51371"/>
    </source>
</evidence>
<evidence type="ECO:0000313" key="3">
    <source>
        <dbReference type="EMBL" id="OPH50125.1"/>
    </source>
</evidence>
<reference evidence="4" key="1">
    <citation type="submission" date="2016-07" db="EMBL/GenBank/DDBJ databases">
        <authorList>
            <person name="Florea S."/>
            <person name="Webb J.S."/>
            <person name="Jaromczyk J."/>
            <person name="Schardl C.L."/>
        </authorList>
    </citation>
    <scope>NUCLEOTIDE SEQUENCE [LARGE SCALE GENOMIC DNA]</scope>
    <source>
        <strain evidence="4">CY1</strain>
    </source>
</reference>
<dbReference type="PROSITE" id="PS51371">
    <property type="entry name" value="CBS"/>
    <property type="match status" value="2"/>
</dbReference>
<comment type="caution">
    <text evidence="3">The sequence shown here is derived from an EMBL/GenBank/DDBJ whole genome shotgun (WGS) entry which is preliminary data.</text>
</comment>
<dbReference type="Proteomes" id="UP000190626">
    <property type="component" value="Unassembled WGS sequence"/>
</dbReference>
<dbReference type="SMART" id="SM00116">
    <property type="entry name" value="CBS"/>
    <property type="match status" value="2"/>
</dbReference>
<dbReference type="OrthoDB" id="9790355at2"/>
<dbReference type="Pfam" id="PF03448">
    <property type="entry name" value="MgtE_N"/>
    <property type="match status" value="1"/>
</dbReference>
<keyword evidence="1" id="KW-0129">CBS domain</keyword>
<organism evidence="3 4">
    <name type="scientific">Paenibacillus ferrarius</name>
    <dbReference type="NCBI Taxonomy" id="1469647"/>
    <lineage>
        <taxon>Bacteria</taxon>
        <taxon>Bacillati</taxon>
        <taxon>Bacillota</taxon>
        <taxon>Bacilli</taxon>
        <taxon>Bacillales</taxon>
        <taxon>Paenibacillaceae</taxon>
        <taxon>Paenibacillus</taxon>
    </lineage>
</organism>
<dbReference type="InterPro" id="IPR006669">
    <property type="entry name" value="MgtE_transporter"/>
</dbReference>
<dbReference type="PANTHER" id="PTHR43773">
    <property type="entry name" value="MAGNESIUM TRANSPORTER MGTE"/>
    <property type="match status" value="1"/>
</dbReference>
<dbReference type="GO" id="GO:0015095">
    <property type="term" value="F:magnesium ion transmembrane transporter activity"/>
    <property type="evidence" value="ECO:0007669"/>
    <property type="project" value="InterPro"/>
</dbReference>
<accession>A0A1V4HCB2</accession>
<dbReference type="AlphaFoldDB" id="A0A1V4HCB2"/>
<sequence>MIKLNQLRYKEEYTYYLLLAIKEENKDQFRTDFLELHPADQTQIFMELDDSKRTRVYSFLTPSEFGDIFSELPPLQQKNCLLELDREYAILMLNDLPSDDAADFIGLLPNQEADYLLDQMDQEEADDIKQLLTYFSGTAGSLLTTEFISVRETDSVAIILQNLRLVASHAETIYYLYVTDATGKLFGVLSLRDLIVSSPDSLVHEIMATQIISVKADSDLSEVGHLMKKYGLPAIPVLRFDDIMIGIVTFDDILTTIMLV</sequence>
<dbReference type="SUPFAM" id="SSF54631">
    <property type="entry name" value="CBS-domain pair"/>
    <property type="match status" value="1"/>
</dbReference>
<dbReference type="PANTHER" id="PTHR43773:SF1">
    <property type="entry name" value="MAGNESIUM TRANSPORTER MGTE"/>
    <property type="match status" value="1"/>
</dbReference>
<protein>
    <recommendedName>
        <fullName evidence="2">CBS domain-containing protein</fullName>
    </recommendedName>
</protein>
<proteinExistence type="predicted"/>
<dbReference type="Gene3D" id="1.25.60.10">
    <property type="entry name" value="MgtE N-terminal domain-like"/>
    <property type="match status" value="1"/>
</dbReference>
<dbReference type="STRING" id="1469647.BC351_36405"/>
<evidence type="ECO:0000256" key="1">
    <source>
        <dbReference type="PROSITE-ProRule" id="PRU00703"/>
    </source>
</evidence>
<dbReference type="EMBL" id="MBTG01000035">
    <property type="protein sequence ID" value="OPH50125.1"/>
    <property type="molecule type" value="Genomic_DNA"/>
</dbReference>
<dbReference type="GO" id="GO:0016020">
    <property type="term" value="C:membrane"/>
    <property type="evidence" value="ECO:0007669"/>
    <property type="project" value="InterPro"/>
</dbReference>
<dbReference type="RefSeq" id="WP_158082277.1">
    <property type="nucleotide sequence ID" value="NZ_MBTG01000035.1"/>
</dbReference>
<feature type="domain" description="CBS" evidence="2">
    <location>
        <begin position="207"/>
        <end position="260"/>
    </location>
</feature>
<dbReference type="InterPro" id="IPR000644">
    <property type="entry name" value="CBS_dom"/>
</dbReference>
<dbReference type="InterPro" id="IPR006668">
    <property type="entry name" value="Mg_transptr_MgtE_intracell_dom"/>
</dbReference>
<dbReference type="CDD" id="cd04606">
    <property type="entry name" value="CBS_pair_Mg_transporter"/>
    <property type="match status" value="1"/>
</dbReference>
<gene>
    <name evidence="3" type="ORF">BC351_36405</name>
</gene>
<dbReference type="Gene3D" id="3.10.580.10">
    <property type="entry name" value="CBS-domain"/>
    <property type="match status" value="1"/>
</dbReference>
<keyword evidence="4" id="KW-1185">Reference proteome</keyword>
<dbReference type="SUPFAM" id="SSF158791">
    <property type="entry name" value="MgtE N-terminal domain-like"/>
    <property type="match status" value="1"/>
</dbReference>